<evidence type="ECO:0000259" key="3">
    <source>
        <dbReference type="PROSITE" id="PS50110"/>
    </source>
</evidence>
<dbReference type="PROSITE" id="PS50110">
    <property type="entry name" value="RESPONSE_REGULATORY"/>
    <property type="match status" value="1"/>
</dbReference>
<dbReference type="InterPro" id="IPR050595">
    <property type="entry name" value="Bact_response_regulator"/>
</dbReference>
<dbReference type="InterPro" id="IPR001789">
    <property type="entry name" value="Sig_transdc_resp-reg_receiver"/>
</dbReference>
<feature type="modified residue" description="4-aspartylphosphate" evidence="2">
    <location>
        <position position="53"/>
    </location>
</feature>
<accession>A0A179D5W4</accession>
<dbReference type="Proteomes" id="UP000078390">
    <property type="component" value="Unassembled WGS sequence"/>
</dbReference>
<feature type="domain" description="Response regulatory" evidence="3">
    <location>
        <begin position="2"/>
        <end position="115"/>
    </location>
</feature>
<dbReference type="SUPFAM" id="SSF52172">
    <property type="entry name" value="CheY-like"/>
    <property type="match status" value="1"/>
</dbReference>
<name>A0A179D5W4_9BACT</name>
<dbReference type="RefSeq" id="WP_068669476.1">
    <property type="nucleotide sequence ID" value="NZ_LWLG01000003.1"/>
</dbReference>
<dbReference type="InterPro" id="IPR011006">
    <property type="entry name" value="CheY-like_superfamily"/>
</dbReference>
<dbReference type="SMART" id="SM00448">
    <property type="entry name" value="REC"/>
    <property type="match status" value="1"/>
</dbReference>
<dbReference type="STRING" id="999894.TDIS_0771"/>
<evidence type="ECO:0000313" key="4">
    <source>
        <dbReference type="EMBL" id="OAQ21119.1"/>
    </source>
</evidence>
<comment type="caution">
    <text evidence="4">The sequence shown here is derived from an EMBL/GenBank/DDBJ whole genome shotgun (WGS) entry which is preliminary data.</text>
</comment>
<dbReference type="EMBL" id="LWLG01000003">
    <property type="protein sequence ID" value="OAQ21119.1"/>
    <property type="molecule type" value="Genomic_DNA"/>
</dbReference>
<dbReference type="AlphaFoldDB" id="A0A179D5W4"/>
<evidence type="ECO:0000256" key="2">
    <source>
        <dbReference type="PROSITE-ProRule" id="PRU00169"/>
    </source>
</evidence>
<protein>
    <submittedName>
        <fullName evidence="4">Two-component hybrid sensor and regulator</fullName>
    </submittedName>
</protein>
<gene>
    <name evidence="4" type="ORF">TDIS_0771</name>
</gene>
<dbReference type="OrthoDB" id="9802155at2"/>
<dbReference type="Gene3D" id="3.40.50.2300">
    <property type="match status" value="1"/>
</dbReference>
<proteinExistence type="predicted"/>
<reference evidence="4 5" key="1">
    <citation type="submission" date="2016-04" db="EMBL/GenBank/DDBJ databases">
        <title>Genome analysis of Thermosulfurimonas dismutans, the first thermophilic sulfur-disproportionating bacterium of the phylum Thermodesulfobacteria.</title>
        <authorList>
            <person name="Mardanov A.V."/>
            <person name="Beletsky A.V."/>
            <person name="Kadnikov V.V."/>
            <person name="Slobodkin A.I."/>
            <person name="Ravin N.V."/>
        </authorList>
    </citation>
    <scope>NUCLEOTIDE SEQUENCE [LARGE SCALE GENOMIC DNA]</scope>
    <source>
        <strain evidence="4 5">S95</strain>
    </source>
</reference>
<dbReference type="PANTHER" id="PTHR44591">
    <property type="entry name" value="STRESS RESPONSE REGULATOR PROTEIN 1"/>
    <property type="match status" value="1"/>
</dbReference>
<keyword evidence="1 2" id="KW-0597">Phosphoprotein</keyword>
<dbReference type="Pfam" id="PF00072">
    <property type="entry name" value="Response_reg"/>
    <property type="match status" value="1"/>
</dbReference>
<dbReference type="GO" id="GO:0000160">
    <property type="term" value="P:phosphorelay signal transduction system"/>
    <property type="evidence" value="ECO:0007669"/>
    <property type="project" value="InterPro"/>
</dbReference>
<evidence type="ECO:0000256" key="1">
    <source>
        <dbReference type="ARBA" id="ARBA00022553"/>
    </source>
</evidence>
<sequence>MNILLVEDEALLGETLKELLETLGHQVFYTKDAMEAQEILSARGMEIDFALVDVVLPGMSGPELVVWILERYPHIRVVCITGYTPLVTEEPCGKGVPVIFKPFTIKDLEPYLKVH</sequence>
<organism evidence="4 5">
    <name type="scientific">Thermosulfurimonas dismutans</name>
    <dbReference type="NCBI Taxonomy" id="999894"/>
    <lineage>
        <taxon>Bacteria</taxon>
        <taxon>Pseudomonadati</taxon>
        <taxon>Thermodesulfobacteriota</taxon>
        <taxon>Thermodesulfobacteria</taxon>
        <taxon>Thermodesulfobacteriales</taxon>
        <taxon>Thermodesulfobacteriaceae</taxon>
        <taxon>Thermosulfurimonas</taxon>
    </lineage>
</organism>
<dbReference type="PANTHER" id="PTHR44591:SF3">
    <property type="entry name" value="RESPONSE REGULATORY DOMAIN-CONTAINING PROTEIN"/>
    <property type="match status" value="1"/>
</dbReference>
<evidence type="ECO:0000313" key="5">
    <source>
        <dbReference type="Proteomes" id="UP000078390"/>
    </source>
</evidence>
<keyword evidence="5" id="KW-1185">Reference proteome</keyword>